<evidence type="ECO:0000256" key="3">
    <source>
        <dbReference type="SAM" id="MobiDB-lite"/>
    </source>
</evidence>
<dbReference type="InterPro" id="IPR059073">
    <property type="entry name" value="TRMT11_N"/>
</dbReference>
<keyword evidence="1" id="KW-0489">Methyltransferase</keyword>
<accession>A0A0D3IWM9</accession>
<dbReference type="EnsemblProtists" id="EOD15664">
    <property type="protein sequence ID" value="EOD15664"/>
    <property type="gene ID" value="EMIHUDRAFT_451662"/>
</dbReference>
<sequence length="333" mass="34864">MSAMPPSIDTRALEPPTSATTVATTVASSVSHLCHFVHEWLDFRVPELLAAAEAVGVDVSATDADIDELSAGAGGVYLPVSCSSGSAGLARVAARAVLVKRFVEVWASGASIAELEGRLRACPAEVYAPYLREGSSFKVVVDGYGGSASEPDRLELITRLAKLLSPRGKVRLKSPDYTLVLLVDFAILADLFSLATASLVPGGRLVFLLPCTLPLAESLALLPPHPTLEVVGACEQRMAARWSRWCVTMIRSADGSAEATTSGAEPSPAGEEAAVPDLRRTIFERRCGGGGAAADRPVAPVLHPELQEKVARRRAGYSRNGPPAPEACAQNGG</sequence>
<dbReference type="PANTHER" id="PTHR13370:SF3">
    <property type="entry name" value="TRNA (GUANINE(10)-N2)-METHYLTRANSFERASE HOMOLOG"/>
    <property type="match status" value="1"/>
</dbReference>
<dbReference type="Proteomes" id="UP000013827">
    <property type="component" value="Unassembled WGS sequence"/>
</dbReference>
<organism evidence="5 6">
    <name type="scientific">Emiliania huxleyi (strain CCMP1516)</name>
    <dbReference type="NCBI Taxonomy" id="280463"/>
    <lineage>
        <taxon>Eukaryota</taxon>
        <taxon>Haptista</taxon>
        <taxon>Haptophyta</taxon>
        <taxon>Prymnesiophyceae</taxon>
        <taxon>Isochrysidales</taxon>
        <taxon>Noelaerhabdaceae</taxon>
        <taxon>Emiliania</taxon>
    </lineage>
</organism>
<keyword evidence="6" id="KW-1185">Reference proteome</keyword>
<dbReference type="HOGENOM" id="CLU_048206_0_0_1"/>
<reference evidence="6" key="1">
    <citation type="journal article" date="2013" name="Nature">
        <title>Pan genome of the phytoplankton Emiliania underpins its global distribution.</title>
        <authorList>
            <person name="Read B.A."/>
            <person name="Kegel J."/>
            <person name="Klute M.J."/>
            <person name="Kuo A."/>
            <person name="Lefebvre S.C."/>
            <person name="Maumus F."/>
            <person name="Mayer C."/>
            <person name="Miller J."/>
            <person name="Monier A."/>
            <person name="Salamov A."/>
            <person name="Young J."/>
            <person name="Aguilar M."/>
            <person name="Claverie J.M."/>
            <person name="Frickenhaus S."/>
            <person name="Gonzalez K."/>
            <person name="Herman E.K."/>
            <person name="Lin Y.C."/>
            <person name="Napier J."/>
            <person name="Ogata H."/>
            <person name="Sarno A.F."/>
            <person name="Shmutz J."/>
            <person name="Schroeder D."/>
            <person name="de Vargas C."/>
            <person name="Verret F."/>
            <person name="von Dassow P."/>
            <person name="Valentin K."/>
            <person name="Van de Peer Y."/>
            <person name="Wheeler G."/>
            <person name="Dacks J.B."/>
            <person name="Delwiche C.F."/>
            <person name="Dyhrman S.T."/>
            <person name="Glockner G."/>
            <person name="John U."/>
            <person name="Richards T."/>
            <person name="Worden A.Z."/>
            <person name="Zhang X."/>
            <person name="Grigoriev I.V."/>
            <person name="Allen A.E."/>
            <person name="Bidle K."/>
            <person name="Borodovsky M."/>
            <person name="Bowler C."/>
            <person name="Brownlee C."/>
            <person name="Cock J.M."/>
            <person name="Elias M."/>
            <person name="Gladyshev V.N."/>
            <person name="Groth M."/>
            <person name="Guda C."/>
            <person name="Hadaegh A."/>
            <person name="Iglesias-Rodriguez M.D."/>
            <person name="Jenkins J."/>
            <person name="Jones B.M."/>
            <person name="Lawson T."/>
            <person name="Leese F."/>
            <person name="Lindquist E."/>
            <person name="Lobanov A."/>
            <person name="Lomsadze A."/>
            <person name="Malik S.B."/>
            <person name="Marsh M.E."/>
            <person name="Mackinder L."/>
            <person name="Mock T."/>
            <person name="Mueller-Roeber B."/>
            <person name="Pagarete A."/>
            <person name="Parker M."/>
            <person name="Probert I."/>
            <person name="Quesneville H."/>
            <person name="Raines C."/>
            <person name="Rensing S.A."/>
            <person name="Riano-Pachon D.M."/>
            <person name="Richier S."/>
            <person name="Rokitta S."/>
            <person name="Shiraiwa Y."/>
            <person name="Soanes D.M."/>
            <person name="van der Giezen M."/>
            <person name="Wahlund T.M."/>
            <person name="Williams B."/>
            <person name="Wilson W."/>
            <person name="Wolfe G."/>
            <person name="Wurch L.L."/>
        </authorList>
    </citation>
    <scope>NUCLEOTIDE SEQUENCE</scope>
</reference>
<dbReference type="AlphaFoldDB" id="A0A0D3IWM9"/>
<name>A0A0D3IWM9_EMIH1</name>
<evidence type="ECO:0000313" key="5">
    <source>
        <dbReference type="EnsemblProtists" id="EOD15664"/>
    </source>
</evidence>
<evidence type="ECO:0000256" key="2">
    <source>
        <dbReference type="ARBA" id="ARBA00022679"/>
    </source>
</evidence>
<dbReference type="PaxDb" id="2903-EOD15664"/>
<dbReference type="RefSeq" id="XP_005768093.1">
    <property type="nucleotide sequence ID" value="XM_005768036.1"/>
</dbReference>
<protein>
    <recommendedName>
        <fullName evidence="4">tRNA (guanine(10)-N(2))-methyltransferase TRMT11 N-terminal domain-containing protein</fullName>
    </recommendedName>
</protein>
<dbReference type="GeneID" id="17261816"/>
<dbReference type="Pfam" id="PF25904">
    <property type="entry name" value="Tmrp11_N"/>
    <property type="match status" value="1"/>
</dbReference>
<feature type="region of interest" description="Disordered" evidence="3">
    <location>
        <begin position="288"/>
        <end position="333"/>
    </location>
</feature>
<dbReference type="STRING" id="2903.R1E401"/>
<dbReference type="GO" id="GO:0005737">
    <property type="term" value="C:cytoplasm"/>
    <property type="evidence" value="ECO:0007669"/>
    <property type="project" value="TreeGrafter"/>
</dbReference>
<evidence type="ECO:0000313" key="6">
    <source>
        <dbReference type="Proteomes" id="UP000013827"/>
    </source>
</evidence>
<keyword evidence="2" id="KW-0808">Transferase</keyword>
<dbReference type="KEGG" id="ehx:EMIHUDRAFT_451662"/>
<dbReference type="eggNOG" id="KOG2671">
    <property type="taxonomic scope" value="Eukaryota"/>
</dbReference>
<dbReference type="GO" id="GO:0008168">
    <property type="term" value="F:methyltransferase activity"/>
    <property type="evidence" value="ECO:0007669"/>
    <property type="project" value="UniProtKB-KW"/>
</dbReference>
<reference evidence="5" key="2">
    <citation type="submission" date="2024-10" db="UniProtKB">
        <authorList>
            <consortium name="EnsemblProtists"/>
        </authorList>
    </citation>
    <scope>IDENTIFICATION</scope>
</reference>
<proteinExistence type="predicted"/>
<evidence type="ECO:0000259" key="4">
    <source>
        <dbReference type="Pfam" id="PF25904"/>
    </source>
</evidence>
<evidence type="ECO:0000256" key="1">
    <source>
        <dbReference type="ARBA" id="ARBA00022603"/>
    </source>
</evidence>
<dbReference type="PANTHER" id="PTHR13370">
    <property type="entry name" value="RNA METHYLASE-RELATED"/>
    <property type="match status" value="1"/>
</dbReference>
<dbReference type="GO" id="GO:0032259">
    <property type="term" value="P:methylation"/>
    <property type="evidence" value="ECO:0007669"/>
    <property type="project" value="UniProtKB-KW"/>
</dbReference>
<feature type="domain" description="tRNA (guanine(10)-N(2))-methyltransferase TRMT11 N-terminal" evidence="4">
    <location>
        <begin position="32"/>
        <end position="204"/>
    </location>
</feature>